<dbReference type="SUPFAM" id="SSF56784">
    <property type="entry name" value="HAD-like"/>
    <property type="match status" value="1"/>
</dbReference>
<dbReference type="InterPro" id="IPR023214">
    <property type="entry name" value="HAD_sf"/>
</dbReference>
<protein>
    <submittedName>
        <fullName evidence="1">Pyrimidine 5'-nucleotidase</fullName>
    </submittedName>
</protein>
<dbReference type="NCBIfam" id="TIGR01993">
    <property type="entry name" value="Pyr-5-nucltdase"/>
    <property type="match status" value="1"/>
</dbReference>
<dbReference type="PANTHER" id="PTHR12725:SF117">
    <property type="entry name" value="HALOACID DEHALOGENASE-LIKE HYDROLASE"/>
    <property type="match status" value="1"/>
</dbReference>
<dbReference type="PANTHER" id="PTHR12725">
    <property type="entry name" value="HALOACID DEHALOGENASE-LIKE HYDROLASE"/>
    <property type="match status" value="1"/>
</dbReference>
<dbReference type="RefSeq" id="WP_121152916.1">
    <property type="nucleotide sequence ID" value="NZ_CP032829.1"/>
</dbReference>
<dbReference type="SFLD" id="SFLDS00003">
    <property type="entry name" value="Haloacid_Dehalogenase"/>
    <property type="match status" value="1"/>
</dbReference>
<dbReference type="AlphaFoldDB" id="A0A494TG69"/>
<dbReference type="InterPro" id="IPR010237">
    <property type="entry name" value="Pyr-5-nucltdase"/>
</dbReference>
<evidence type="ECO:0000313" key="1">
    <source>
        <dbReference type="EMBL" id="AYJ86292.1"/>
    </source>
</evidence>
<dbReference type="SFLD" id="SFLDG01132">
    <property type="entry name" value="C1.5.3:_5'-Nucleotidase_Like"/>
    <property type="match status" value="1"/>
</dbReference>
<dbReference type="NCBIfam" id="TIGR01509">
    <property type="entry name" value="HAD-SF-IA-v3"/>
    <property type="match status" value="1"/>
</dbReference>
<dbReference type="EMBL" id="CP032829">
    <property type="protein sequence ID" value="AYJ86292.1"/>
    <property type="molecule type" value="Genomic_DNA"/>
</dbReference>
<dbReference type="OrthoDB" id="9803141at2"/>
<dbReference type="Gene3D" id="3.40.50.1000">
    <property type="entry name" value="HAD superfamily/HAD-like"/>
    <property type="match status" value="1"/>
</dbReference>
<name>A0A494TG69_SPHPE</name>
<proteinExistence type="predicted"/>
<dbReference type="InterPro" id="IPR036412">
    <property type="entry name" value="HAD-like_sf"/>
</dbReference>
<dbReference type="KEGG" id="spha:D3Y57_10365"/>
<sequence length="223" mass="24860">MHPGLHHIDSWIFDLDNTLYPARTDLFALIDVRMTQFISNLLGVDAVEARRMQKEYFYEHGTTLSGLMAAHGTDPHEFLAYVHDIELDRVDHDADLVEAIARLPGRKLVFTNGDTPYAQRVLDRLGLGGSFEAIHDIHAMGLVPKPDPSAYTGMCDRWGVNPKTALFAEDMVRNLKPAKAIGMTTLWINNGSEQANAASCPSFVDFETDDLSRWLGKFTGELA</sequence>
<dbReference type="InterPro" id="IPR006439">
    <property type="entry name" value="HAD-SF_hydro_IA"/>
</dbReference>
<dbReference type="Pfam" id="PF00702">
    <property type="entry name" value="Hydrolase"/>
    <property type="match status" value="1"/>
</dbReference>
<dbReference type="Proteomes" id="UP000276254">
    <property type="component" value="Chromosome"/>
</dbReference>
<gene>
    <name evidence="1" type="ORF">D3Y57_10365</name>
</gene>
<accession>A0A494TG69</accession>
<dbReference type="SFLD" id="SFLDG01129">
    <property type="entry name" value="C1.5:_HAD__Beta-PGM__Phosphata"/>
    <property type="match status" value="1"/>
</dbReference>
<evidence type="ECO:0000313" key="2">
    <source>
        <dbReference type="Proteomes" id="UP000276254"/>
    </source>
</evidence>
<keyword evidence="2" id="KW-1185">Reference proteome</keyword>
<dbReference type="PRINTS" id="PR00413">
    <property type="entry name" value="HADHALOGNASE"/>
</dbReference>
<dbReference type="Gene3D" id="1.10.150.450">
    <property type="match status" value="1"/>
</dbReference>
<reference evidence="1 2" key="1">
    <citation type="submission" date="2018-09" db="EMBL/GenBank/DDBJ databases">
        <title>Sphingomonas peninsula sp. nov., isolated from fildes peninsula, Antarctic soil.</title>
        <authorList>
            <person name="Yingchao G."/>
        </authorList>
    </citation>
    <scope>NUCLEOTIDE SEQUENCE [LARGE SCALE GENOMIC DNA]</scope>
    <source>
        <strain evidence="1 2">YZ-8</strain>
    </source>
</reference>
<organism evidence="1 2">
    <name type="scientific">Sphingomonas paeninsulae</name>
    <dbReference type="NCBI Taxonomy" id="2319844"/>
    <lineage>
        <taxon>Bacteria</taxon>
        <taxon>Pseudomonadati</taxon>
        <taxon>Pseudomonadota</taxon>
        <taxon>Alphaproteobacteria</taxon>
        <taxon>Sphingomonadales</taxon>
        <taxon>Sphingomonadaceae</taxon>
        <taxon>Sphingomonas</taxon>
    </lineage>
</organism>